<dbReference type="InterPro" id="IPR012440">
    <property type="entry name" value="DUF1641"/>
</dbReference>
<keyword evidence="2" id="KW-1185">Reference proteome</keyword>
<evidence type="ECO:0000313" key="2">
    <source>
        <dbReference type="Proteomes" id="UP001319921"/>
    </source>
</evidence>
<name>A0AAQ4CUS8_9CREN</name>
<gene>
    <name evidence="1" type="ORF">SACC_25760</name>
</gene>
<dbReference type="KEGG" id="scas:SACC_25760"/>
<dbReference type="GeneID" id="68867294"/>
<evidence type="ECO:0008006" key="3">
    <source>
        <dbReference type="Google" id="ProtNLM"/>
    </source>
</evidence>
<dbReference type="Proteomes" id="UP001319921">
    <property type="component" value="Chromosome"/>
</dbReference>
<sequence>MTNLNEIVKNLEEDKVIESLAEYAYILKMIKDIWLNDEVIKDIGSLIDSILTLVPILQKLSQFLSDPTVSKVIETITSEETIKIIQNPEKMSLGKLILEFRNENFQRGLGMIIKLIEKIGEISKG</sequence>
<reference evidence="1 2" key="1">
    <citation type="journal article" date="2022" name="Microbiol. Resour. Announc.">
        <title>Complete Genome Sequence of the Hyperthermophilic and Acidophilic Archaeon Saccharolobus caldissimus Strain HS-3T.</title>
        <authorList>
            <person name="Sakai H.D."/>
            <person name="Kurosawa N."/>
        </authorList>
    </citation>
    <scope>NUCLEOTIDE SEQUENCE [LARGE SCALE GENOMIC DNA]</scope>
    <source>
        <strain evidence="1 2">JCM32116</strain>
    </source>
</reference>
<organism evidence="1 2">
    <name type="scientific">Saccharolobus caldissimus</name>
    <dbReference type="NCBI Taxonomy" id="1702097"/>
    <lineage>
        <taxon>Archaea</taxon>
        <taxon>Thermoproteota</taxon>
        <taxon>Thermoprotei</taxon>
        <taxon>Sulfolobales</taxon>
        <taxon>Sulfolobaceae</taxon>
        <taxon>Saccharolobus</taxon>
    </lineage>
</organism>
<accession>A0AAQ4CUS8</accession>
<dbReference type="Pfam" id="PF07849">
    <property type="entry name" value="DUF1641"/>
    <property type="match status" value="1"/>
</dbReference>
<protein>
    <recommendedName>
        <fullName evidence="3">DUF1641 domain-containing protein</fullName>
    </recommendedName>
</protein>
<proteinExistence type="predicted"/>
<dbReference type="EMBL" id="AP025226">
    <property type="protein sequence ID" value="BDB99559.1"/>
    <property type="molecule type" value="Genomic_DNA"/>
</dbReference>
<dbReference type="AlphaFoldDB" id="A0AAQ4CUS8"/>
<dbReference type="RefSeq" id="WP_229569937.1">
    <property type="nucleotide sequence ID" value="NZ_AP025226.1"/>
</dbReference>
<evidence type="ECO:0000313" key="1">
    <source>
        <dbReference type="EMBL" id="BDB99559.1"/>
    </source>
</evidence>